<keyword evidence="1" id="KW-0732">Signal</keyword>
<feature type="chain" id="PRO_5038335534" evidence="1">
    <location>
        <begin position="28"/>
        <end position="126"/>
    </location>
</feature>
<accession>A0A5D4JP27</accession>
<dbReference type="Proteomes" id="UP000323242">
    <property type="component" value="Unassembled WGS sequence"/>
</dbReference>
<evidence type="ECO:0000313" key="2">
    <source>
        <dbReference type="EMBL" id="TYR65403.1"/>
    </source>
</evidence>
<proteinExistence type="predicted"/>
<gene>
    <name evidence="2" type="ORF">FY004_06360</name>
</gene>
<dbReference type="AlphaFoldDB" id="A0A5D4JP27"/>
<evidence type="ECO:0000313" key="3">
    <source>
        <dbReference type="Proteomes" id="UP000323242"/>
    </source>
</evidence>
<dbReference type="RefSeq" id="WP_148901746.1">
    <property type="nucleotide sequence ID" value="NZ_VSZQ01000023.1"/>
</dbReference>
<comment type="caution">
    <text evidence="2">The sequence shown here is derived from an EMBL/GenBank/DDBJ whole genome shotgun (WGS) entry which is preliminary data.</text>
</comment>
<dbReference type="EMBL" id="VSZQ01000023">
    <property type="protein sequence ID" value="TYR65403.1"/>
    <property type="molecule type" value="Genomic_DNA"/>
</dbReference>
<name>A0A5D4JP27_9ACTN</name>
<sequence>MKSLTRIAVIGVSVTAVTLGTSTAATAENVTLTTMHGTARVEWVSHGEHLYITDRVADGHSAVGVYEMGTKYYYWNSKGKGTTRHVNLSLPENRAIAVGIMTGDWQGTPTGGLHWDTLTTQTTSTS</sequence>
<dbReference type="SUPFAM" id="SSF69360">
    <property type="entry name" value="Cell wall binding repeat"/>
    <property type="match status" value="1"/>
</dbReference>
<evidence type="ECO:0000256" key="1">
    <source>
        <dbReference type="SAM" id="SignalP"/>
    </source>
</evidence>
<protein>
    <submittedName>
        <fullName evidence="2">Uncharacterized protein</fullName>
    </submittedName>
</protein>
<organism evidence="2 3">
    <name type="scientific">Streptomyces parvus</name>
    <dbReference type="NCBI Taxonomy" id="66428"/>
    <lineage>
        <taxon>Bacteria</taxon>
        <taxon>Bacillati</taxon>
        <taxon>Actinomycetota</taxon>
        <taxon>Actinomycetes</taxon>
        <taxon>Kitasatosporales</taxon>
        <taxon>Streptomycetaceae</taxon>
        <taxon>Streptomyces</taxon>
    </lineage>
</organism>
<keyword evidence="3" id="KW-1185">Reference proteome</keyword>
<feature type="signal peptide" evidence="1">
    <location>
        <begin position="1"/>
        <end position="27"/>
    </location>
</feature>
<reference evidence="2 3" key="1">
    <citation type="submission" date="2019-08" db="EMBL/GenBank/DDBJ databases">
        <title>Draft genome for granaticin producer strain Streptomyces parvus C05.</title>
        <authorList>
            <person name="Gonzalez-Pimentel J.L."/>
        </authorList>
    </citation>
    <scope>NUCLEOTIDE SEQUENCE [LARGE SCALE GENOMIC DNA]</scope>
    <source>
        <strain evidence="2 3">C05</strain>
    </source>
</reference>